<evidence type="ECO:0000259" key="1">
    <source>
        <dbReference type="Pfam" id="PF00156"/>
    </source>
</evidence>
<dbReference type="InterPro" id="IPR002925">
    <property type="entry name" value="Dienelactn_hydro"/>
</dbReference>
<dbReference type="SUPFAM" id="SSF53271">
    <property type="entry name" value="PRTase-like"/>
    <property type="match status" value="1"/>
</dbReference>
<keyword evidence="3" id="KW-0328">Glycosyltransferase</keyword>
<organism evidence="3 4">
    <name type="scientific">Janthinobacterium fluminis</name>
    <dbReference type="NCBI Taxonomy" id="2987524"/>
    <lineage>
        <taxon>Bacteria</taxon>
        <taxon>Pseudomonadati</taxon>
        <taxon>Pseudomonadota</taxon>
        <taxon>Betaproteobacteria</taxon>
        <taxon>Burkholderiales</taxon>
        <taxon>Oxalobacteraceae</taxon>
        <taxon>Janthinobacterium</taxon>
    </lineage>
</organism>
<dbReference type="Pfam" id="PF01738">
    <property type="entry name" value="DLH"/>
    <property type="match status" value="1"/>
</dbReference>
<proteinExistence type="predicted"/>
<dbReference type="Gene3D" id="3.30.1310.20">
    <property type="entry name" value="PRTase-like"/>
    <property type="match status" value="1"/>
</dbReference>
<comment type="caution">
    <text evidence="3">The sequence shown here is derived from an EMBL/GenBank/DDBJ whole genome shotgun (WGS) entry which is preliminary data.</text>
</comment>
<sequence length="455" mass="48537">MGIATFQRFKNRADAGRLLARRLARYARHGDAIVLALPRGGVPVGVAVAAALGLACDVLVVRKLGFPLQEELAMGAVASGGLRVLQEDVLRAFHVPAALIEAATRRELREVARRERQYRRDRPAPVLRGRTVILVDDGVATGATMRVAVQLVRQAHPKRLVIAVPVCAQEARVQLGALVDECVCLSVPQPFRAVGAWYGNFEQISDAEVETMLRDCWREAPAASAAPGAEQMPGEARTGAAMEEQLIKIDVDGVQLDGVLMLPAKPKGVVLFAHGSGSGRLSPRNNAVASALCEAGMAALLLDLLNPQEEKDFYNRFDITLLTQRLGKAADWLAHHDATRGLPLGLFGASTGAAAALQLAAWRGTDIAAVVSRGGRPDMAGRPALEQVRAPTLLIVGGLDNDVIDLNRMAFSALHSDKQLEVINGAGHLFEEPGALQAVAALATSWFSRQFVGKV</sequence>
<keyword evidence="3" id="KW-0808">Transferase</keyword>
<dbReference type="EMBL" id="JAQQXR010000004">
    <property type="protein sequence ID" value="MDC8758378.1"/>
    <property type="molecule type" value="Genomic_DNA"/>
</dbReference>
<dbReference type="SUPFAM" id="SSF53474">
    <property type="entry name" value="alpha/beta-Hydrolases"/>
    <property type="match status" value="1"/>
</dbReference>
<reference evidence="3 4" key="1">
    <citation type="submission" date="2022-10" db="EMBL/GenBank/DDBJ databases">
        <title>Janthinobacterium sp. hw3 Genome sequencing.</title>
        <authorList>
            <person name="Park S."/>
        </authorList>
    </citation>
    <scope>NUCLEOTIDE SEQUENCE [LARGE SCALE GENOMIC DNA]</scope>
    <source>
        <strain evidence="4">hw3</strain>
    </source>
</reference>
<keyword evidence="4" id="KW-1185">Reference proteome</keyword>
<dbReference type="GO" id="GO:0016757">
    <property type="term" value="F:glycosyltransferase activity"/>
    <property type="evidence" value="ECO:0007669"/>
    <property type="project" value="UniProtKB-KW"/>
</dbReference>
<feature type="domain" description="Dienelactone hydrolase" evidence="2">
    <location>
        <begin position="256"/>
        <end position="441"/>
    </location>
</feature>
<evidence type="ECO:0000313" key="4">
    <source>
        <dbReference type="Proteomes" id="UP001221208"/>
    </source>
</evidence>
<evidence type="ECO:0000259" key="2">
    <source>
        <dbReference type="Pfam" id="PF01738"/>
    </source>
</evidence>
<dbReference type="CDD" id="cd06223">
    <property type="entry name" value="PRTases_typeI"/>
    <property type="match status" value="1"/>
</dbReference>
<protein>
    <submittedName>
        <fullName evidence="3">Phosphoribosyltransferase family protein</fullName>
    </submittedName>
</protein>
<dbReference type="Gene3D" id="3.40.50.1820">
    <property type="entry name" value="alpha/beta hydrolase"/>
    <property type="match status" value="1"/>
</dbReference>
<dbReference type="RefSeq" id="WP_273671054.1">
    <property type="nucleotide sequence ID" value="NZ_JAQQXR010000004.1"/>
</dbReference>
<feature type="domain" description="Phosphoribosyltransferase" evidence="1">
    <location>
        <begin position="12"/>
        <end position="182"/>
    </location>
</feature>
<name>A0ABT5K077_9BURK</name>
<dbReference type="Gene3D" id="3.40.50.2020">
    <property type="match status" value="1"/>
</dbReference>
<evidence type="ECO:0000313" key="3">
    <source>
        <dbReference type="EMBL" id="MDC8758378.1"/>
    </source>
</evidence>
<gene>
    <name evidence="3" type="ORF">OIK44_12355</name>
</gene>
<dbReference type="PANTHER" id="PTHR22946">
    <property type="entry name" value="DIENELACTONE HYDROLASE DOMAIN-CONTAINING PROTEIN-RELATED"/>
    <property type="match status" value="1"/>
</dbReference>
<dbReference type="InterPro" id="IPR000836">
    <property type="entry name" value="PRTase_dom"/>
</dbReference>
<dbReference type="InterPro" id="IPR029057">
    <property type="entry name" value="PRTase-like"/>
</dbReference>
<dbReference type="Proteomes" id="UP001221208">
    <property type="component" value="Unassembled WGS sequence"/>
</dbReference>
<dbReference type="InterPro" id="IPR029058">
    <property type="entry name" value="AB_hydrolase_fold"/>
</dbReference>
<dbReference type="Pfam" id="PF00156">
    <property type="entry name" value="Pribosyltran"/>
    <property type="match status" value="1"/>
</dbReference>
<dbReference type="InterPro" id="IPR050261">
    <property type="entry name" value="FrsA_esterase"/>
</dbReference>
<accession>A0ABT5K077</accession>